<evidence type="ECO:0000313" key="6">
    <source>
        <dbReference type="EMBL" id="PVZ05335.1"/>
    </source>
</evidence>
<dbReference type="Gene3D" id="1.10.10.10">
    <property type="entry name" value="Winged helix-like DNA-binding domain superfamily/Winged helix DNA-binding domain"/>
    <property type="match status" value="1"/>
</dbReference>
<comment type="caution">
    <text evidence="6">The sequence shown here is derived from an EMBL/GenBank/DDBJ whole genome shotgun (WGS) entry which is preliminary data.</text>
</comment>
<dbReference type="SUPFAM" id="SSF46785">
    <property type="entry name" value="Winged helix' DNA-binding domain"/>
    <property type="match status" value="1"/>
</dbReference>
<evidence type="ECO:0000313" key="7">
    <source>
        <dbReference type="Proteomes" id="UP000245639"/>
    </source>
</evidence>
<evidence type="ECO:0000256" key="3">
    <source>
        <dbReference type="ARBA" id="ARBA00023163"/>
    </source>
</evidence>
<dbReference type="GO" id="GO:0045892">
    <property type="term" value="P:negative regulation of DNA-templated transcription"/>
    <property type="evidence" value="ECO:0007669"/>
    <property type="project" value="TreeGrafter"/>
</dbReference>
<keyword evidence="7" id="KW-1185">Reference proteome</keyword>
<dbReference type="EMBL" id="QEKW01000015">
    <property type="protein sequence ID" value="PVZ05335.1"/>
    <property type="molecule type" value="Genomic_DNA"/>
</dbReference>
<dbReference type="Gene3D" id="3.30.450.40">
    <property type="match status" value="1"/>
</dbReference>
<name>A0A2U1EZI4_9PSEU</name>
<dbReference type="Pfam" id="PF01614">
    <property type="entry name" value="IclR_C"/>
    <property type="match status" value="1"/>
</dbReference>
<dbReference type="Proteomes" id="UP000245639">
    <property type="component" value="Unassembled WGS sequence"/>
</dbReference>
<proteinExistence type="predicted"/>
<reference evidence="6 7" key="1">
    <citation type="submission" date="2018-04" db="EMBL/GenBank/DDBJ databases">
        <title>Genomic Encyclopedia of Type Strains, Phase IV (KMG-IV): sequencing the most valuable type-strain genomes for metagenomic binning, comparative biology and taxonomic classification.</title>
        <authorList>
            <person name="Goeker M."/>
        </authorList>
    </citation>
    <scope>NUCLEOTIDE SEQUENCE [LARGE SCALE GENOMIC DNA]</scope>
    <source>
        <strain evidence="6 7">DSM 45771</strain>
    </source>
</reference>
<feature type="domain" description="IclR-ED" evidence="5">
    <location>
        <begin position="81"/>
        <end position="266"/>
    </location>
</feature>
<dbReference type="InterPro" id="IPR029016">
    <property type="entry name" value="GAF-like_dom_sf"/>
</dbReference>
<dbReference type="AlphaFoldDB" id="A0A2U1EZI4"/>
<dbReference type="PANTHER" id="PTHR30136">
    <property type="entry name" value="HELIX-TURN-HELIX TRANSCRIPTIONAL REGULATOR, ICLR FAMILY"/>
    <property type="match status" value="1"/>
</dbReference>
<dbReference type="InterPro" id="IPR050707">
    <property type="entry name" value="HTH_MetabolicPath_Reg"/>
</dbReference>
<evidence type="ECO:0000259" key="4">
    <source>
        <dbReference type="PROSITE" id="PS51077"/>
    </source>
</evidence>
<sequence>MVASANEHETGRTEAGGVPGLRRGLAILRLLATSPEPLPAATIAARLGLPRSSTYHLLAELHDAGVVAHLPERRRWAVGLAAFEIGAAYLRHDPLERLAAPALTRLAGRIALDVHLGVLHGRELLYLVRARPPRPSTLVTAVGVRLPAHLTASGRAILAGIELPQRRAVLGAGPFPRRTERGPATLRAVNATLDADRRRGWSIEDGEVSQGFASVAHAVPGPEGTAVAGVSVTFPHHCDPPCGSTFDQLAAQVARATREITRRLGGTPAPVLASDARGVPAPG</sequence>
<dbReference type="PROSITE" id="PS51077">
    <property type="entry name" value="HTH_ICLR"/>
    <property type="match status" value="1"/>
</dbReference>
<dbReference type="InterPro" id="IPR005471">
    <property type="entry name" value="Tscrpt_reg_IclR_N"/>
</dbReference>
<dbReference type="InterPro" id="IPR014757">
    <property type="entry name" value="Tscrpt_reg_IclR_C"/>
</dbReference>
<organism evidence="6 7">
    <name type="scientific">Actinomycetospora cinnamomea</name>
    <dbReference type="NCBI Taxonomy" id="663609"/>
    <lineage>
        <taxon>Bacteria</taxon>
        <taxon>Bacillati</taxon>
        <taxon>Actinomycetota</taxon>
        <taxon>Actinomycetes</taxon>
        <taxon>Pseudonocardiales</taxon>
        <taxon>Pseudonocardiaceae</taxon>
        <taxon>Actinomycetospora</taxon>
    </lineage>
</organism>
<evidence type="ECO:0000256" key="2">
    <source>
        <dbReference type="ARBA" id="ARBA00023125"/>
    </source>
</evidence>
<dbReference type="InterPro" id="IPR036390">
    <property type="entry name" value="WH_DNA-bd_sf"/>
</dbReference>
<accession>A0A2U1EZI4</accession>
<dbReference type="SMART" id="SM00346">
    <property type="entry name" value="HTH_ICLR"/>
    <property type="match status" value="1"/>
</dbReference>
<evidence type="ECO:0000259" key="5">
    <source>
        <dbReference type="PROSITE" id="PS51078"/>
    </source>
</evidence>
<dbReference type="GO" id="GO:0003700">
    <property type="term" value="F:DNA-binding transcription factor activity"/>
    <property type="evidence" value="ECO:0007669"/>
    <property type="project" value="TreeGrafter"/>
</dbReference>
<evidence type="ECO:0000256" key="1">
    <source>
        <dbReference type="ARBA" id="ARBA00023015"/>
    </source>
</evidence>
<keyword evidence="1" id="KW-0805">Transcription regulation</keyword>
<dbReference type="InterPro" id="IPR036388">
    <property type="entry name" value="WH-like_DNA-bd_sf"/>
</dbReference>
<dbReference type="SUPFAM" id="SSF55781">
    <property type="entry name" value="GAF domain-like"/>
    <property type="match status" value="1"/>
</dbReference>
<protein>
    <submittedName>
        <fullName evidence="6">IclR family transcriptional regulator</fullName>
    </submittedName>
</protein>
<dbReference type="PROSITE" id="PS51078">
    <property type="entry name" value="ICLR_ED"/>
    <property type="match status" value="1"/>
</dbReference>
<gene>
    <name evidence="6" type="ORF">C8D89_11540</name>
</gene>
<dbReference type="GO" id="GO:0003677">
    <property type="term" value="F:DNA binding"/>
    <property type="evidence" value="ECO:0007669"/>
    <property type="project" value="UniProtKB-KW"/>
</dbReference>
<keyword evidence="2" id="KW-0238">DNA-binding</keyword>
<dbReference type="PANTHER" id="PTHR30136:SF24">
    <property type="entry name" value="HTH-TYPE TRANSCRIPTIONAL REPRESSOR ALLR"/>
    <property type="match status" value="1"/>
</dbReference>
<feature type="domain" description="HTH iclR-type" evidence="4">
    <location>
        <begin position="18"/>
        <end position="80"/>
    </location>
</feature>
<keyword evidence="3" id="KW-0804">Transcription</keyword>
<dbReference type="Pfam" id="PF09339">
    <property type="entry name" value="HTH_IclR"/>
    <property type="match status" value="1"/>
</dbReference>